<gene>
    <name evidence="2" type="ORF">K8V47_00910</name>
</gene>
<sequence>MKCLLLRFAACITFLASLAFTSQAEVPPIYLIGAPQAWNIYDGSMPLEYKDNGYYGAYYIAEGTSYAEGMCPGFRFYSELGDWQRDTYGCQIDDSPVDYGALDAERKFDLVRGKGIFQFSEWPDGMMYMYVEGYYGYLYSVTLSPFPISAGCDDLPADSGADFRLEVGDGCVTVTSDGNAVIDFVSATGAVAKRVSVTAGTTTVDLTPGFYVVAGQKIFVR</sequence>
<feature type="signal peptide" evidence="1">
    <location>
        <begin position="1"/>
        <end position="24"/>
    </location>
</feature>
<name>A0A921E787_9BACT</name>
<protein>
    <submittedName>
        <fullName evidence="2">Uncharacterized protein</fullName>
    </submittedName>
</protein>
<reference evidence="2" key="2">
    <citation type="submission" date="2021-09" db="EMBL/GenBank/DDBJ databases">
        <authorList>
            <person name="Gilroy R."/>
        </authorList>
    </citation>
    <scope>NUCLEOTIDE SEQUENCE</scope>
    <source>
        <strain evidence="2">4100</strain>
    </source>
</reference>
<dbReference type="AlphaFoldDB" id="A0A921E787"/>
<reference evidence="2" key="1">
    <citation type="journal article" date="2021" name="PeerJ">
        <title>Extensive microbial diversity within the chicken gut microbiome revealed by metagenomics and culture.</title>
        <authorList>
            <person name="Gilroy R."/>
            <person name="Ravi A."/>
            <person name="Getino M."/>
            <person name="Pursley I."/>
            <person name="Horton D.L."/>
            <person name="Alikhan N.F."/>
            <person name="Baker D."/>
            <person name="Gharbi K."/>
            <person name="Hall N."/>
            <person name="Watson M."/>
            <person name="Adriaenssens E.M."/>
            <person name="Foster-Nyarko E."/>
            <person name="Jarju S."/>
            <person name="Secka A."/>
            <person name="Antonio M."/>
            <person name="Oren A."/>
            <person name="Chaudhuri R.R."/>
            <person name="La Ragione R."/>
            <person name="Hildebrand F."/>
            <person name="Pallen M.J."/>
        </authorList>
    </citation>
    <scope>NUCLEOTIDE SEQUENCE</scope>
    <source>
        <strain evidence="2">4100</strain>
    </source>
</reference>
<evidence type="ECO:0000313" key="2">
    <source>
        <dbReference type="EMBL" id="HJE38313.1"/>
    </source>
</evidence>
<keyword evidence="1" id="KW-0732">Signal</keyword>
<evidence type="ECO:0000256" key="1">
    <source>
        <dbReference type="SAM" id="SignalP"/>
    </source>
</evidence>
<organism evidence="2 3">
    <name type="scientific">Candidatus Amulumruptor caecigallinarius</name>
    <dbReference type="NCBI Taxonomy" id="2109911"/>
    <lineage>
        <taxon>Bacteria</taxon>
        <taxon>Pseudomonadati</taxon>
        <taxon>Bacteroidota</taxon>
        <taxon>Bacteroidia</taxon>
        <taxon>Bacteroidales</taxon>
        <taxon>Muribaculaceae</taxon>
        <taxon>Candidatus Amulumruptor</taxon>
    </lineage>
</organism>
<evidence type="ECO:0000313" key="3">
    <source>
        <dbReference type="Proteomes" id="UP000711407"/>
    </source>
</evidence>
<proteinExistence type="predicted"/>
<accession>A0A921E787</accession>
<comment type="caution">
    <text evidence="2">The sequence shown here is derived from an EMBL/GenBank/DDBJ whole genome shotgun (WGS) entry which is preliminary data.</text>
</comment>
<dbReference type="EMBL" id="DYXT01000007">
    <property type="protein sequence ID" value="HJE38313.1"/>
    <property type="molecule type" value="Genomic_DNA"/>
</dbReference>
<dbReference type="Proteomes" id="UP000711407">
    <property type="component" value="Unassembled WGS sequence"/>
</dbReference>
<feature type="chain" id="PRO_5037334720" evidence="1">
    <location>
        <begin position="25"/>
        <end position="221"/>
    </location>
</feature>